<dbReference type="Proteomes" id="UP000276133">
    <property type="component" value="Unassembled WGS sequence"/>
</dbReference>
<accession>A0A3M7QVQ6</accession>
<gene>
    <name evidence="1" type="ORF">BpHYR1_039206</name>
</gene>
<evidence type="ECO:0000313" key="1">
    <source>
        <dbReference type="EMBL" id="RNA15450.1"/>
    </source>
</evidence>
<dbReference type="AlphaFoldDB" id="A0A3M7QVQ6"/>
<dbReference type="EMBL" id="REGN01004943">
    <property type="protein sequence ID" value="RNA15450.1"/>
    <property type="molecule type" value="Genomic_DNA"/>
</dbReference>
<sequence>MTDNFDFDVRYKKGIANANANGLSRLASVTEDAKTDELFPLEPYLLALNRSITDSSADPLASIDLANEQKKDPFLYTIYNTLKMNTGTEYSNNFCIEDRILCYKGLQEKPVVVIPQQLVTTLLDYYHSSYLSHECIRISGGGYKHV</sequence>
<evidence type="ECO:0000313" key="2">
    <source>
        <dbReference type="Proteomes" id="UP000276133"/>
    </source>
</evidence>
<dbReference type="OrthoDB" id="4369127at2759"/>
<proteinExistence type="predicted"/>
<reference evidence="1 2" key="1">
    <citation type="journal article" date="2018" name="Sci. Rep.">
        <title>Genomic signatures of local adaptation to the degree of environmental predictability in rotifers.</title>
        <authorList>
            <person name="Franch-Gras L."/>
            <person name="Hahn C."/>
            <person name="Garcia-Roger E.M."/>
            <person name="Carmona M.J."/>
            <person name="Serra M."/>
            <person name="Gomez A."/>
        </authorList>
    </citation>
    <scope>NUCLEOTIDE SEQUENCE [LARGE SCALE GENOMIC DNA]</scope>
    <source>
        <strain evidence="1">HYR1</strain>
    </source>
</reference>
<name>A0A3M7QVQ6_BRAPC</name>
<organism evidence="1 2">
    <name type="scientific">Brachionus plicatilis</name>
    <name type="common">Marine rotifer</name>
    <name type="synonym">Brachionus muelleri</name>
    <dbReference type="NCBI Taxonomy" id="10195"/>
    <lineage>
        <taxon>Eukaryota</taxon>
        <taxon>Metazoa</taxon>
        <taxon>Spiralia</taxon>
        <taxon>Gnathifera</taxon>
        <taxon>Rotifera</taxon>
        <taxon>Eurotatoria</taxon>
        <taxon>Monogononta</taxon>
        <taxon>Pseudotrocha</taxon>
        <taxon>Ploima</taxon>
        <taxon>Brachionidae</taxon>
        <taxon>Brachionus</taxon>
    </lineage>
</organism>
<keyword evidence="2" id="KW-1185">Reference proteome</keyword>
<protein>
    <submittedName>
        <fullName evidence="1">Uncharacterized protein</fullName>
    </submittedName>
</protein>
<comment type="caution">
    <text evidence="1">The sequence shown here is derived from an EMBL/GenBank/DDBJ whole genome shotgun (WGS) entry which is preliminary data.</text>
</comment>